<evidence type="ECO:0000313" key="4">
    <source>
        <dbReference type="Proteomes" id="UP000192578"/>
    </source>
</evidence>
<gene>
    <name evidence="3" type="ORF">BV898_10563</name>
</gene>
<proteinExistence type="predicted"/>
<feature type="compositionally biased region" description="Polar residues" evidence="1">
    <location>
        <begin position="229"/>
        <end position="246"/>
    </location>
</feature>
<name>A0A1W0WJJ8_HYPEX</name>
<evidence type="ECO:0000256" key="2">
    <source>
        <dbReference type="SAM" id="SignalP"/>
    </source>
</evidence>
<reference evidence="4" key="1">
    <citation type="submission" date="2017-01" db="EMBL/GenBank/DDBJ databases">
        <title>Comparative genomics of anhydrobiosis in the tardigrade Hypsibius dujardini.</title>
        <authorList>
            <person name="Yoshida Y."/>
            <person name="Koutsovoulos G."/>
            <person name="Laetsch D."/>
            <person name="Stevens L."/>
            <person name="Kumar S."/>
            <person name="Horikawa D."/>
            <person name="Ishino K."/>
            <person name="Komine S."/>
            <person name="Tomita M."/>
            <person name="Blaxter M."/>
            <person name="Arakawa K."/>
        </authorList>
    </citation>
    <scope>NUCLEOTIDE SEQUENCE [LARGE SCALE GENOMIC DNA]</scope>
    <source>
        <strain evidence="4">Z151</strain>
    </source>
</reference>
<feature type="signal peptide" evidence="2">
    <location>
        <begin position="1"/>
        <end position="22"/>
    </location>
</feature>
<feature type="chain" id="PRO_5012529009" evidence="2">
    <location>
        <begin position="23"/>
        <end position="276"/>
    </location>
</feature>
<protein>
    <submittedName>
        <fullName evidence="3">Uncharacterized protein</fullName>
    </submittedName>
</protein>
<feature type="region of interest" description="Disordered" evidence="1">
    <location>
        <begin position="229"/>
        <end position="276"/>
    </location>
</feature>
<comment type="caution">
    <text evidence="3">The sequence shown here is derived from an EMBL/GenBank/DDBJ whole genome shotgun (WGS) entry which is preliminary data.</text>
</comment>
<feature type="compositionally biased region" description="Polar residues" evidence="1">
    <location>
        <begin position="255"/>
        <end position="267"/>
    </location>
</feature>
<dbReference type="OrthoDB" id="10559494at2759"/>
<accession>A0A1W0WJJ8</accession>
<evidence type="ECO:0000313" key="3">
    <source>
        <dbReference type="EMBL" id="OQV15337.1"/>
    </source>
</evidence>
<organism evidence="3 4">
    <name type="scientific">Hypsibius exemplaris</name>
    <name type="common">Freshwater tardigrade</name>
    <dbReference type="NCBI Taxonomy" id="2072580"/>
    <lineage>
        <taxon>Eukaryota</taxon>
        <taxon>Metazoa</taxon>
        <taxon>Ecdysozoa</taxon>
        <taxon>Tardigrada</taxon>
        <taxon>Eutardigrada</taxon>
        <taxon>Parachela</taxon>
        <taxon>Hypsibioidea</taxon>
        <taxon>Hypsibiidae</taxon>
        <taxon>Hypsibius</taxon>
    </lineage>
</organism>
<sequence>MQLPNTSVLLLGIFLLSESVSGGLIPRGLSGLIRQAQGVFRPAGGSRAKYYAAAAALAKLSTTTTSAVPSQQDSVNPVSPPPFNMAGMMQAMSQFSGTAAVKGGSNGGRSGGKSSTFNPADLLGQLAISFDKQGANAQPGSDDIIAQFSGMLPMILSVAKPVMTSYKGTDGYGGFMTLLQDAKQLLSNREVVRQLNQFLDDLIIGDATSSGSSQTPPTPSDSSLNSLAQIAQQNMESMFNVPQTRPNHSRGRGKSMTTTEDSANEVASNDAAEDST</sequence>
<evidence type="ECO:0000256" key="1">
    <source>
        <dbReference type="SAM" id="MobiDB-lite"/>
    </source>
</evidence>
<dbReference type="AlphaFoldDB" id="A0A1W0WJJ8"/>
<dbReference type="Proteomes" id="UP000192578">
    <property type="component" value="Unassembled WGS sequence"/>
</dbReference>
<keyword evidence="4" id="KW-1185">Reference proteome</keyword>
<dbReference type="EMBL" id="MTYJ01000091">
    <property type="protein sequence ID" value="OQV15337.1"/>
    <property type="molecule type" value="Genomic_DNA"/>
</dbReference>
<keyword evidence="2" id="KW-0732">Signal</keyword>